<reference evidence="1" key="1">
    <citation type="submission" date="2014-11" db="EMBL/GenBank/DDBJ databases">
        <authorList>
            <person name="Amaro Gonzalez C."/>
        </authorList>
    </citation>
    <scope>NUCLEOTIDE SEQUENCE</scope>
</reference>
<sequence length="30" mass="3430">MHSLGNLFFTSHSSWTSCFCTTHLLIIPFT</sequence>
<reference evidence="1" key="2">
    <citation type="journal article" date="2015" name="Fish Shellfish Immunol.">
        <title>Early steps in the European eel (Anguilla anguilla)-Vibrio vulnificus interaction in the gills: Role of the RtxA13 toxin.</title>
        <authorList>
            <person name="Callol A."/>
            <person name="Pajuelo D."/>
            <person name="Ebbesson L."/>
            <person name="Teles M."/>
            <person name="MacKenzie S."/>
            <person name="Amaro C."/>
        </authorList>
    </citation>
    <scope>NUCLEOTIDE SEQUENCE</scope>
</reference>
<proteinExistence type="predicted"/>
<accession>A0A0E9UVZ5</accession>
<dbReference type="AlphaFoldDB" id="A0A0E9UVZ5"/>
<dbReference type="EMBL" id="GBXM01038590">
    <property type="protein sequence ID" value="JAH69987.1"/>
    <property type="molecule type" value="Transcribed_RNA"/>
</dbReference>
<name>A0A0E9UVZ5_ANGAN</name>
<organism evidence="1">
    <name type="scientific">Anguilla anguilla</name>
    <name type="common">European freshwater eel</name>
    <name type="synonym">Muraena anguilla</name>
    <dbReference type="NCBI Taxonomy" id="7936"/>
    <lineage>
        <taxon>Eukaryota</taxon>
        <taxon>Metazoa</taxon>
        <taxon>Chordata</taxon>
        <taxon>Craniata</taxon>
        <taxon>Vertebrata</taxon>
        <taxon>Euteleostomi</taxon>
        <taxon>Actinopterygii</taxon>
        <taxon>Neopterygii</taxon>
        <taxon>Teleostei</taxon>
        <taxon>Anguilliformes</taxon>
        <taxon>Anguillidae</taxon>
        <taxon>Anguilla</taxon>
    </lineage>
</organism>
<protein>
    <submittedName>
        <fullName evidence="1">Uncharacterized protein</fullName>
    </submittedName>
</protein>
<evidence type="ECO:0000313" key="1">
    <source>
        <dbReference type="EMBL" id="JAH69987.1"/>
    </source>
</evidence>